<dbReference type="Proteomes" id="UP000636458">
    <property type="component" value="Unassembled WGS sequence"/>
</dbReference>
<dbReference type="InterPro" id="IPR046291">
    <property type="entry name" value="DUF6328"/>
</dbReference>
<keyword evidence="2" id="KW-0812">Transmembrane</keyword>
<comment type="caution">
    <text evidence="3">The sequence shown here is derived from an EMBL/GenBank/DDBJ whole genome shotgun (WGS) entry which is preliminary data.</text>
</comment>
<protein>
    <submittedName>
        <fullName evidence="3">Sodium:proton antiporter</fullName>
    </submittedName>
</protein>
<dbReference type="EMBL" id="JAEPES010000001">
    <property type="protein sequence ID" value="MBK4346645.1"/>
    <property type="molecule type" value="Genomic_DNA"/>
</dbReference>
<name>A0A934SJV5_9MICO</name>
<feature type="transmembrane region" description="Helical" evidence="2">
    <location>
        <begin position="137"/>
        <end position="158"/>
    </location>
</feature>
<evidence type="ECO:0000313" key="4">
    <source>
        <dbReference type="Proteomes" id="UP000636458"/>
    </source>
</evidence>
<feature type="transmembrane region" description="Helical" evidence="2">
    <location>
        <begin position="69"/>
        <end position="89"/>
    </location>
</feature>
<dbReference type="AlphaFoldDB" id="A0A934SJV5"/>
<keyword evidence="2" id="KW-1133">Transmembrane helix</keyword>
<evidence type="ECO:0000256" key="1">
    <source>
        <dbReference type="SAM" id="MobiDB-lite"/>
    </source>
</evidence>
<dbReference type="RefSeq" id="WP_200554959.1">
    <property type="nucleotide sequence ID" value="NZ_JAEPES010000001.1"/>
</dbReference>
<feature type="compositionally biased region" description="Basic and acidic residues" evidence="1">
    <location>
        <begin position="8"/>
        <end position="22"/>
    </location>
</feature>
<keyword evidence="4" id="KW-1185">Reference proteome</keyword>
<feature type="transmembrane region" description="Helical" evidence="2">
    <location>
        <begin position="110"/>
        <end position="131"/>
    </location>
</feature>
<sequence>MTEPLHPANRDVDPADGRPETASQRYDRNWDEILQELRVTQTGTQIMSGFLLTLPFQQRFADIQDYERVIYIVLVILAATTTAFGLAPVALHRRLFRRHAKEQMVGIADVILQIVLVLVSVLTSGVVVFLFGFLVNLITGVLAGCGILVVLIFLLLVLPRIARRRL</sequence>
<keyword evidence="2" id="KW-0472">Membrane</keyword>
<organism evidence="3 4">
    <name type="scientific">Lacisediminihabitans changchengi</name>
    <dbReference type="NCBI Taxonomy" id="2787634"/>
    <lineage>
        <taxon>Bacteria</taxon>
        <taxon>Bacillati</taxon>
        <taxon>Actinomycetota</taxon>
        <taxon>Actinomycetes</taxon>
        <taxon>Micrococcales</taxon>
        <taxon>Microbacteriaceae</taxon>
        <taxon>Lacisediminihabitans</taxon>
    </lineage>
</organism>
<feature type="region of interest" description="Disordered" evidence="1">
    <location>
        <begin position="1"/>
        <end position="22"/>
    </location>
</feature>
<accession>A0A934SJV5</accession>
<evidence type="ECO:0000256" key="2">
    <source>
        <dbReference type="SAM" id="Phobius"/>
    </source>
</evidence>
<reference evidence="3" key="1">
    <citation type="submission" date="2021-01" db="EMBL/GenBank/DDBJ databases">
        <title>Lacisediminihabitans sp. nov. strain G11-30, isolated from Antarctic Soil.</title>
        <authorList>
            <person name="Li J."/>
        </authorList>
    </citation>
    <scope>NUCLEOTIDE SEQUENCE</scope>
    <source>
        <strain evidence="3">G11-30</strain>
    </source>
</reference>
<dbReference type="Pfam" id="PF19853">
    <property type="entry name" value="DUF6328"/>
    <property type="match status" value="1"/>
</dbReference>
<gene>
    <name evidence="3" type="ORF">IV501_03265</name>
</gene>
<proteinExistence type="predicted"/>
<evidence type="ECO:0000313" key="3">
    <source>
        <dbReference type="EMBL" id="MBK4346645.1"/>
    </source>
</evidence>